<evidence type="ECO:0000259" key="7">
    <source>
        <dbReference type="PROSITE" id="PS51900"/>
    </source>
</evidence>
<dbReference type="InterPro" id="IPR010998">
    <property type="entry name" value="Integrase_recombinase_N"/>
</dbReference>
<comment type="caution">
    <text evidence="8">The sequence shown here is derived from an EMBL/GenBank/DDBJ whole genome shotgun (WGS) entry which is preliminary data.</text>
</comment>
<dbReference type="InterPro" id="IPR050808">
    <property type="entry name" value="Phage_Integrase"/>
</dbReference>
<dbReference type="InterPro" id="IPR002104">
    <property type="entry name" value="Integrase_catalytic"/>
</dbReference>
<keyword evidence="9" id="KW-1185">Reference proteome</keyword>
<dbReference type="Gene3D" id="1.10.443.10">
    <property type="entry name" value="Intergrase catalytic core"/>
    <property type="match status" value="1"/>
</dbReference>
<evidence type="ECO:0000256" key="3">
    <source>
        <dbReference type="ARBA" id="ARBA00023125"/>
    </source>
</evidence>
<organism evidence="8 9">
    <name type="scientific">Sphingomonas hylomeconis</name>
    <dbReference type="NCBI Taxonomy" id="1395958"/>
    <lineage>
        <taxon>Bacteria</taxon>
        <taxon>Pseudomonadati</taxon>
        <taxon>Pseudomonadota</taxon>
        <taxon>Alphaproteobacteria</taxon>
        <taxon>Sphingomonadales</taxon>
        <taxon>Sphingomonadaceae</taxon>
        <taxon>Sphingomonas</taxon>
    </lineage>
</organism>
<dbReference type="Gene3D" id="3.30.160.390">
    <property type="entry name" value="Integrase, DNA-binding domain"/>
    <property type="match status" value="1"/>
</dbReference>
<accession>A0ABV7SSH7</accession>
<sequence length="406" mass="45965">MAIKSLEISRLKPKETAYKIADEHGLYLQVQPTGTRLWRLKFRFRGVEKKLALGQYPEVSLKDARAKRDEARRLLANGIDPAAAKRQAAIEATISASTTFKLVADEFIEKMEREGKKAATIRKARWFRDLVDHDLGHRPVSEITPHELLNALRKVEKKGHHETAQRLRAFAGRVFRYAIVTMRAKDNPADLLRGALTAPQVKHHAAILDPKGVGELLRSIEEYSGKPETLIALKIAPHVFVRPGELRQAEWPEFDLEGAVWRIPAAKMKMAQPHAVPLSTQVIGLLRQLRSLSNAGSFLFPAFHTTRRCMSENTLNSALRRLGYGGDEMTSHGFRAVASTLLNESGLWHPDAIERSLAHKDPDQVRAAYHRGAHWAERVRMMQWWSDYLDQLRDGAQILTPAFRRA</sequence>
<evidence type="ECO:0000313" key="9">
    <source>
        <dbReference type="Proteomes" id="UP001595713"/>
    </source>
</evidence>
<dbReference type="InterPro" id="IPR025166">
    <property type="entry name" value="Integrase_DNA_bind_dom"/>
</dbReference>
<keyword evidence="4" id="KW-0233">DNA recombination</keyword>
<evidence type="ECO:0000256" key="2">
    <source>
        <dbReference type="ARBA" id="ARBA00022908"/>
    </source>
</evidence>
<gene>
    <name evidence="8" type="ORF">ACFONA_03485</name>
</gene>
<dbReference type="PROSITE" id="PS51898">
    <property type="entry name" value="TYR_RECOMBINASE"/>
    <property type="match status" value="1"/>
</dbReference>
<dbReference type="CDD" id="cd00801">
    <property type="entry name" value="INT_P4_C"/>
    <property type="match status" value="1"/>
</dbReference>
<keyword evidence="3 5" id="KW-0238">DNA-binding</keyword>
<dbReference type="RefSeq" id="WP_261295189.1">
    <property type="nucleotide sequence ID" value="NZ_JANQBK010000014.1"/>
</dbReference>
<reference evidence="9" key="1">
    <citation type="journal article" date="2019" name="Int. J. Syst. Evol. Microbiol.">
        <title>The Global Catalogue of Microorganisms (GCM) 10K type strain sequencing project: providing services to taxonomists for standard genome sequencing and annotation.</title>
        <authorList>
            <consortium name="The Broad Institute Genomics Platform"/>
            <consortium name="The Broad Institute Genome Sequencing Center for Infectious Disease"/>
            <person name="Wu L."/>
            <person name="Ma J."/>
        </authorList>
    </citation>
    <scope>NUCLEOTIDE SEQUENCE [LARGE SCALE GENOMIC DNA]</scope>
    <source>
        <strain evidence="9">KCTC 42739</strain>
    </source>
</reference>
<evidence type="ECO:0000313" key="8">
    <source>
        <dbReference type="EMBL" id="MFC3579217.1"/>
    </source>
</evidence>
<name>A0ABV7SSH7_9SPHN</name>
<comment type="similarity">
    <text evidence="1">Belongs to the 'phage' integrase family.</text>
</comment>
<dbReference type="PANTHER" id="PTHR30629">
    <property type="entry name" value="PROPHAGE INTEGRASE"/>
    <property type="match status" value="1"/>
</dbReference>
<dbReference type="InterPro" id="IPR013762">
    <property type="entry name" value="Integrase-like_cat_sf"/>
</dbReference>
<dbReference type="Proteomes" id="UP001595713">
    <property type="component" value="Unassembled WGS sequence"/>
</dbReference>
<dbReference type="InterPro" id="IPR044068">
    <property type="entry name" value="CB"/>
</dbReference>
<dbReference type="PANTHER" id="PTHR30629:SF2">
    <property type="entry name" value="PROPHAGE INTEGRASE INTS-RELATED"/>
    <property type="match status" value="1"/>
</dbReference>
<dbReference type="EMBL" id="JBHRXP010000001">
    <property type="protein sequence ID" value="MFC3579217.1"/>
    <property type="molecule type" value="Genomic_DNA"/>
</dbReference>
<dbReference type="InterPro" id="IPR011010">
    <property type="entry name" value="DNA_brk_join_enz"/>
</dbReference>
<dbReference type="SUPFAM" id="SSF56349">
    <property type="entry name" value="DNA breaking-rejoining enzymes"/>
    <property type="match status" value="1"/>
</dbReference>
<keyword evidence="2" id="KW-0229">DNA integration</keyword>
<feature type="domain" description="Tyr recombinase" evidence="6">
    <location>
        <begin position="203"/>
        <end position="386"/>
    </location>
</feature>
<evidence type="ECO:0000259" key="6">
    <source>
        <dbReference type="PROSITE" id="PS51898"/>
    </source>
</evidence>
<evidence type="ECO:0000256" key="1">
    <source>
        <dbReference type="ARBA" id="ARBA00008857"/>
    </source>
</evidence>
<dbReference type="InterPro" id="IPR053876">
    <property type="entry name" value="Phage_int_M"/>
</dbReference>
<dbReference type="Gene3D" id="1.10.150.130">
    <property type="match status" value="1"/>
</dbReference>
<proteinExistence type="inferred from homology"/>
<protein>
    <submittedName>
        <fullName evidence="8">Tyrosine-type recombinase/integrase</fullName>
    </submittedName>
</protein>
<dbReference type="Pfam" id="PF13356">
    <property type="entry name" value="Arm-DNA-bind_3"/>
    <property type="match status" value="1"/>
</dbReference>
<dbReference type="InterPro" id="IPR038488">
    <property type="entry name" value="Integrase_DNA-bd_sf"/>
</dbReference>
<dbReference type="Pfam" id="PF00589">
    <property type="entry name" value="Phage_integrase"/>
    <property type="match status" value="1"/>
</dbReference>
<dbReference type="PROSITE" id="PS51900">
    <property type="entry name" value="CB"/>
    <property type="match status" value="1"/>
</dbReference>
<feature type="domain" description="Core-binding (CB)" evidence="7">
    <location>
        <begin position="98"/>
        <end position="179"/>
    </location>
</feature>
<evidence type="ECO:0000256" key="4">
    <source>
        <dbReference type="ARBA" id="ARBA00023172"/>
    </source>
</evidence>
<dbReference type="Pfam" id="PF22022">
    <property type="entry name" value="Phage_int_M"/>
    <property type="match status" value="1"/>
</dbReference>
<evidence type="ECO:0000256" key="5">
    <source>
        <dbReference type="PROSITE-ProRule" id="PRU01248"/>
    </source>
</evidence>